<keyword evidence="4" id="KW-1185">Reference proteome</keyword>
<dbReference type="EMBL" id="CP047650">
    <property type="protein sequence ID" value="QHJ01076.1"/>
    <property type="molecule type" value="Genomic_DNA"/>
</dbReference>
<gene>
    <name evidence="3" type="ORF">GT347_25675</name>
</gene>
<proteinExistence type="inferred from homology"/>
<dbReference type="CDD" id="cd08896">
    <property type="entry name" value="SRPBCC_CalC_Aha1-like_3"/>
    <property type="match status" value="1"/>
</dbReference>
<organism evidence="3 4">
    <name type="scientific">Xylophilus rhododendri</name>
    <dbReference type="NCBI Taxonomy" id="2697032"/>
    <lineage>
        <taxon>Bacteria</taxon>
        <taxon>Pseudomonadati</taxon>
        <taxon>Pseudomonadota</taxon>
        <taxon>Betaproteobacteria</taxon>
        <taxon>Burkholderiales</taxon>
        <taxon>Xylophilus</taxon>
    </lineage>
</organism>
<reference evidence="3 4" key="1">
    <citation type="submission" date="2020-01" db="EMBL/GenBank/DDBJ databases">
        <title>Genome sequencing of strain KACC 21265.</title>
        <authorList>
            <person name="Heo J."/>
            <person name="Kim S.-J."/>
            <person name="Kim J.-S."/>
            <person name="Hong S.-B."/>
            <person name="Kwon S.-W."/>
        </authorList>
    </citation>
    <scope>NUCLEOTIDE SEQUENCE [LARGE SCALE GENOMIC DNA]</scope>
    <source>
        <strain evidence="3 4">KACC 21265</strain>
    </source>
</reference>
<feature type="domain" description="Activator of Hsp90 ATPase homologue 1/2-like C-terminal" evidence="2">
    <location>
        <begin position="15"/>
        <end position="149"/>
    </location>
</feature>
<dbReference type="InterPro" id="IPR023393">
    <property type="entry name" value="START-like_dom_sf"/>
</dbReference>
<evidence type="ECO:0000259" key="2">
    <source>
        <dbReference type="Pfam" id="PF08327"/>
    </source>
</evidence>
<dbReference type="RefSeq" id="WP_160554885.1">
    <property type="nucleotide sequence ID" value="NZ_CP047650.1"/>
</dbReference>
<dbReference type="Proteomes" id="UP000464787">
    <property type="component" value="Chromosome"/>
</dbReference>
<dbReference type="AlphaFoldDB" id="A0A857JEG5"/>
<dbReference type="SUPFAM" id="SSF55961">
    <property type="entry name" value="Bet v1-like"/>
    <property type="match status" value="1"/>
</dbReference>
<protein>
    <submittedName>
        <fullName evidence="3">Polyketide cyclase</fullName>
    </submittedName>
</protein>
<evidence type="ECO:0000313" key="4">
    <source>
        <dbReference type="Proteomes" id="UP000464787"/>
    </source>
</evidence>
<evidence type="ECO:0000256" key="1">
    <source>
        <dbReference type="ARBA" id="ARBA00006817"/>
    </source>
</evidence>
<accession>A0A857JEG5</accession>
<sequence length="154" mass="17064">MSENLELSLSRDFPVSADKLYRCWTEPELLVQWFAPPPWKTLRADLDVRPGGASLVVMQGPDGPEVPNAGVYLEVVPNRRLVMTDAYTRAWVPSAKPFVTIILDFLDLGNGSSRYTATVRHWTLEDRQAHENMGFEQGWGTAAAQMGAMAATLG</sequence>
<evidence type="ECO:0000313" key="3">
    <source>
        <dbReference type="EMBL" id="QHJ01076.1"/>
    </source>
</evidence>
<name>A0A857JEG5_9BURK</name>
<dbReference type="InterPro" id="IPR013538">
    <property type="entry name" value="ASHA1/2-like_C"/>
</dbReference>
<dbReference type="Pfam" id="PF08327">
    <property type="entry name" value="AHSA1"/>
    <property type="match status" value="1"/>
</dbReference>
<dbReference type="KEGG" id="xyk:GT347_25675"/>
<dbReference type="Gene3D" id="3.30.530.20">
    <property type="match status" value="1"/>
</dbReference>
<comment type="similarity">
    <text evidence="1">Belongs to the AHA1 family.</text>
</comment>